<name>A0ACA9NF05_9GLOM</name>
<dbReference type="EMBL" id="CAJVPM010022980">
    <property type="protein sequence ID" value="CAG8647575.1"/>
    <property type="molecule type" value="Genomic_DNA"/>
</dbReference>
<proteinExistence type="predicted"/>
<organism evidence="1 2">
    <name type="scientific">Scutellospora calospora</name>
    <dbReference type="NCBI Taxonomy" id="85575"/>
    <lineage>
        <taxon>Eukaryota</taxon>
        <taxon>Fungi</taxon>
        <taxon>Fungi incertae sedis</taxon>
        <taxon>Mucoromycota</taxon>
        <taxon>Glomeromycotina</taxon>
        <taxon>Glomeromycetes</taxon>
        <taxon>Diversisporales</taxon>
        <taxon>Gigasporaceae</taxon>
        <taxon>Scutellospora</taxon>
    </lineage>
</organism>
<gene>
    <name evidence="1" type="ORF">SCALOS_LOCUS8548</name>
</gene>
<accession>A0ACA9NF05</accession>
<protein>
    <submittedName>
        <fullName evidence="1">3710_t:CDS:1</fullName>
    </submittedName>
</protein>
<dbReference type="Proteomes" id="UP000789860">
    <property type="component" value="Unassembled WGS sequence"/>
</dbReference>
<reference evidence="1" key="1">
    <citation type="submission" date="2021-06" db="EMBL/GenBank/DDBJ databases">
        <authorList>
            <person name="Kallberg Y."/>
            <person name="Tangrot J."/>
            <person name="Rosling A."/>
        </authorList>
    </citation>
    <scope>NUCLEOTIDE SEQUENCE</scope>
    <source>
        <strain evidence="1">AU212A</strain>
    </source>
</reference>
<evidence type="ECO:0000313" key="2">
    <source>
        <dbReference type="Proteomes" id="UP000789860"/>
    </source>
</evidence>
<feature type="non-terminal residue" evidence="1">
    <location>
        <position position="1"/>
    </location>
</feature>
<evidence type="ECO:0000313" key="1">
    <source>
        <dbReference type="EMBL" id="CAG8647575.1"/>
    </source>
</evidence>
<comment type="caution">
    <text evidence="1">The sequence shown here is derived from an EMBL/GenBank/DDBJ whole genome shotgun (WGS) entry which is preliminary data.</text>
</comment>
<sequence length="47" mass="5221">IATNLVKRVFEIQNHNMAENSNTSSINLIDMSMQKSSGKPKSIVWGT</sequence>
<keyword evidence="2" id="KW-1185">Reference proteome</keyword>
<feature type="non-terminal residue" evidence="1">
    <location>
        <position position="47"/>
    </location>
</feature>